<organism evidence="1 2">
    <name type="scientific">Juglans regia</name>
    <name type="common">English walnut</name>
    <dbReference type="NCBI Taxonomy" id="51240"/>
    <lineage>
        <taxon>Eukaryota</taxon>
        <taxon>Viridiplantae</taxon>
        <taxon>Streptophyta</taxon>
        <taxon>Embryophyta</taxon>
        <taxon>Tracheophyta</taxon>
        <taxon>Spermatophyta</taxon>
        <taxon>Magnoliopsida</taxon>
        <taxon>eudicotyledons</taxon>
        <taxon>Gunneridae</taxon>
        <taxon>Pentapetalae</taxon>
        <taxon>rosids</taxon>
        <taxon>fabids</taxon>
        <taxon>Fagales</taxon>
        <taxon>Juglandaceae</taxon>
        <taxon>Juglans</taxon>
    </lineage>
</organism>
<evidence type="ECO:0000313" key="2">
    <source>
        <dbReference type="RefSeq" id="XP_018812357.2"/>
    </source>
</evidence>
<protein>
    <submittedName>
        <fullName evidence="2">Uncharacterized protein LOC108984760</fullName>
    </submittedName>
</protein>
<evidence type="ECO:0000313" key="1">
    <source>
        <dbReference type="Proteomes" id="UP000235220"/>
    </source>
</evidence>
<dbReference type="AlphaFoldDB" id="A0A2I4DYY7"/>
<dbReference type="Proteomes" id="UP000235220">
    <property type="component" value="Chromosome 11"/>
</dbReference>
<reference evidence="2" key="1">
    <citation type="submission" date="2025-08" db="UniProtKB">
        <authorList>
            <consortium name="RefSeq"/>
        </authorList>
    </citation>
    <scope>IDENTIFICATION</scope>
    <source>
        <tissue evidence="2">Leaves</tissue>
    </source>
</reference>
<name>A0A2I4DYY7_JUGRE</name>
<dbReference type="OrthoDB" id="529273at2759"/>
<sequence length="215" mass="24728">MARKSSGICSVHEGLDLCVRHYDYVNLWHGMCAVAPFVGWPIKNGCLRPTRWVLFHWGELRHRMGSWLQNLMQANFREVPVEELKNGDGPYCFEKAVVMRHNLGSMGKEKRLQVFDLLRCKARGFCSINPVGREREVNEKWEPIIRLTLLMRRGSRSFKNATAVIDIFARECARVEGCLLKVAQSEDLSFCDQVRVMSHRCIASWSSANKYALHG</sequence>
<dbReference type="KEGG" id="jre:108984760"/>
<dbReference type="GeneID" id="108984760"/>
<accession>A0A2I4DYY7</accession>
<gene>
    <name evidence="2" type="primary">LOC108984760</name>
</gene>
<dbReference type="RefSeq" id="XP_018812357.2">
    <property type="nucleotide sequence ID" value="XM_018956812.2"/>
</dbReference>
<keyword evidence="1" id="KW-1185">Reference proteome</keyword>
<dbReference type="STRING" id="51240.A0A2I4DYY7"/>
<proteinExistence type="predicted"/>
<dbReference type="Gramene" id="Jr11_22550_p1">
    <property type="protein sequence ID" value="cds.Jr11_22550_p1"/>
    <property type="gene ID" value="Jr11_22550"/>
</dbReference>